<comment type="caution">
    <text evidence="8">The sequence shown here is derived from an EMBL/GenBank/DDBJ whole genome shotgun (WGS) entry which is preliminary data.</text>
</comment>
<evidence type="ECO:0000313" key="8">
    <source>
        <dbReference type="EMBL" id="OBX77141.1"/>
    </source>
</evidence>
<accession>A0A1B8QBT0</accession>
<dbReference type="Proteomes" id="UP000092616">
    <property type="component" value="Unassembled WGS sequence"/>
</dbReference>
<dbReference type="InterPro" id="IPR053926">
    <property type="entry name" value="RecX_HTH_1st"/>
</dbReference>
<feature type="compositionally biased region" description="Low complexity" evidence="5">
    <location>
        <begin position="145"/>
        <end position="165"/>
    </location>
</feature>
<evidence type="ECO:0000259" key="7">
    <source>
        <dbReference type="Pfam" id="PF21982"/>
    </source>
</evidence>
<evidence type="ECO:0000256" key="2">
    <source>
        <dbReference type="ARBA" id="ARBA00009695"/>
    </source>
</evidence>
<name>A0A1B8QBT0_9GAMM</name>
<gene>
    <name evidence="8" type="ORF">A9306_09845</name>
</gene>
<evidence type="ECO:0000256" key="4">
    <source>
        <dbReference type="ARBA" id="ARBA00022490"/>
    </source>
</evidence>
<dbReference type="PANTHER" id="PTHR33602:SF1">
    <property type="entry name" value="REGULATORY PROTEIN RECX FAMILY PROTEIN"/>
    <property type="match status" value="1"/>
</dbReference>
<proteinExistence type="inferred from homology"/>
<feature type="domain" description="RecX third three-helical" evidence="6">
    <location>
        <begin position="177"/>
        <end position="219"/>
    </location>
</feature>
<feature type="region of interest" description="Disordered" evidence="5">
    <location>
        <begin position="141"/>
        <end position="165"/>
    </location>
</feature>
<dbReference type="GO" id="GO:0005737">
    <property type="term" value="C:cytoplasm"/>
    <property type="evidence" value="ECO:0007669"/>
    <property type="project" value="UniProtKB-SubCell"/>
</dbReference>
<evidence type="ECO:0000256" key="5">
    <source>
        <dbReference type="SAM" id="MobiDB-lite"/>
    </source>
</evidence>
<dbReference type="AlphaFoldDB" id="A0A1B8QBT0"/>
<organism evidence="8 9">
    <name type="scientific">Faucicola atlantae</name>
    <dbReference type="NCBI Taxonomy" id="34059"/>
    <lineage>
        <taxon>Bacteria</taxon>
        <taxon>Pseudomonadati</taxon>
        <taxon>Pseudomonadota</taxon>
        <taxon>Gammaproteobacteria</taxon>
        <taxon>Moraxellales</taxon>
        <taxon>Moraxellaceae</taxon>
        <taxon>Faucicola</taxon>
    </lineage>
</organism>
<keyword evidence="9" id="KW-1185">Reference proteome</keyword>
<sequence length="229" mass="25468">MNQPTSDAPADLLADIQAQLMTDDERTAYHAQIKQDAYMRWLAFYYLGRREHSAQELRDKLLAKGCDAVRVEALLVEFAAEGYQSDTRMTAALIAAGVRKGHGRTRIWHDIKRHGLTTLHSARDIDDWMSKHAEFFAANDNATISPTDGQDDTPPTAADTAASDAAKSDAANVDWLTLAVETRVKKFGASIPTTPKEKARQLRFLQYRGFDTSVCFDALQHDLDSLAAR</sequence>
<evidence type="ECO:0000256" key="3">
    <source>
        <dbReference type="ARBA" id="ARBA00018111"/>
    </source>
</evidence>
<dbReference type="Pfam" id="PF21981">
    <property type="entry name" value="RecX_HTH3"/>
    <property type="match status" value="1"/>
</dbReference>
<dbReference type="InterPro" id="IPR003783">
    <property type="entry name" value="Regulatory_RecX"/>
</dbReference>
<evidence type="ECO:0000256" key="1">
    <source>
        <dbReference type="ARBA" id="ARBA00004496"/>
    </source>
</evidence>
<dbReference type="PANTHER" id="PTHR33602">
    <property type="entry name" value="REGULATORY PROTEIN RECX FAMILY PROTEIN"/>
    <property type="match status" value="1"/>
</dbReference>
<reference evidence="8 9" key="1">
    <citation type="submission" date="2016-06" db="EMBL/GenBank/DDBJ databases">
        <title>Draft genome of Moraxella atlantae CCUG 59586.</title>
        <authorList>
            <person name="Salva-Serra F."/>
            <person name="Engstrom-Jakobsson H."/>
            <person name="Thorell K."/>
            <person name="Gonzales-Siles L."/>
            <person name="Karlsson R."/>
            <person name="Boulund F."/>
            <person name="Engstrand L."/>
            <person name="Kristiansson E."/>
            <person name="Moore E."/>
        </authorList>
    </citation>
    <scope>NUCLEOTIDE SEQUENCE [LARGE SCALE GENOMIC DNA]</scope>
    <source>
        <strain evidence="8 9">CCUG 59586</strain>
    </source>
</reference>
<comment type="similarity">
    <text evidence="2">Belongs to the RecX family.</text>
</comment>
<dbReference type="EMBL" id="LZNA01000053">
    <property type="protein sequence ID" value="OBX77141.1"/>
    <property type="molecule type" value="Genomic_DNA"/>
</dbReference>
<dbReference type="InterPro" id="IPR053925">
    <property type="entry name" value="RecX_HTH_3rd"/>
</dbReference>
<evidence type="ECO:0000313" key="9">
    <source>
        <dbReference type="Proteomes" id="UP000092616"/>
    </source>
</evidence>
<evidence type="ECO:0000259" key="6">
    <source>
        <dbReference type="Pfam" id="PF21981"/>
    </source>
</evidence>
<protein>
    <recommendedName>
        <fullName evidence="3">Regulatory protein RecX</fullName>
    </recommendedName>
</protein>
<dbReference type="InterPro" id="IPR036388">
    <property type="entry name" value="WH-like_DNA-bd_sf"/>
</dbReference>
<dbReference type="Gene3D" id="1.10.10.10">
    <property type="entry name" value="Winged helix-like DNA-binding domain superfamily/Winged helix DNA-binding domain"/>
    <property type="match status" value="2"/>
</dbReference>
<keyword evidence="4" id="KW-0963">Cytoplasm</keyword>
<comment type="subcellular location">
    <subcellularLocation>
        <location evidence="1">Cytoplasm</location>
    </subcellularLocation>
</comment>
<feature type="domain" description="RecX first three-helical" evidence="7">
    <location>
        <begin position="43"/>
        <end position="72"/>
    </location>
</feature>
<dbReference type="Pfam" id="PF21982">
    <property type="entry name" value="RecX_HTH1"/>
    <property type="match status" value="1"/>
</dbReference>
<dbReference type="GO" id="GO:0006282">
    <property type="term" value="P:regulation of DNA repair"/>
    <property type="evidence" value="ECO:0007669"/>
    <property type="project" value="InterPro"/>
</dbReference>
<dbReference type="RefSeq" id="WP_067337980.1">
    <property type="nucleotide sequence ID" value="NZ_LZNA01000053.1"/>
</dbReference>